<protein>
    <submittedName>
        <fullName evidence="2">Uncharacterized protein</fullName>
    </submittedName>
</protein>
<organism evidence="2 3">
    <name type="scientific">Stenomitos frigidus ULC18</name>
    <dbReference type="NCBI Taxonomy" id="2107698"/>
    <lineage>
        <taxon>Bacteria</taxon>
        <taxon>Bacillati</taxon>
        <taxon>Cyanobacteriota</taxon>
        <taxon>Cyanophyceae</taxon>
        <taxon>Leptolyngbyales</taxon>
        <taxon>Leptolyngbyaceae</taxon>
        <taxon>Stenomitos</taxon>
    </lineage>
</organism>
<accession>A0A2T1E0K0</accession>
<evidence type="ECO:0000313" key="2">
    <source>
        <dbReference type="EMBL" id="PSB26260.1"/>
    </source>
</evidence>
<reference evidence="3" key="1">
    <citation type="submission" date="2018-02" db="EMBL/GenBank/DDBJ databases">
        <authorList>
            <person name="Moore K."/>
            <person name="Momper L."/>
        </authorList>
    </citation>
    <scope>NUCLEOTIDE SEQUENCE [LARGE SCALE GENOMIC DNA]</scope>
    <source>
        <strain evidence="3">ULC18</strain>
    </source>
</reference>
<comment type="caution">
    <text evidence="2">The sequence shown here is derived from an EMBL/GenBank/DDBJ whole genome shotgun (WGS) entry which is preliminary data.</text>
</comment>
<feature type="coiled-coil region" evidence="1">
    <location>
        <begin position="38"/>
        <end position="65"/>
    </location>
</feature>
<keyword evidence="1" id="KW-0175">Coiled coil</keyword>
<reference evidence="2 3" key="2">
    <citation type="submission" date="2018-03" db="EMBL/GenBank/DDBJ databases">
        <title>The ancient ancestry and fast evolution of plastids.</title>
        <authorList>
            <person name="Moore K.R."/>
            <person name="Magnabosco C."/>
            <person name="Momper L."/>
            <person name="Gold D.A."/>
            <person name="Bosak T."/>
            <person name="Fournier G.P."/>
        </authorList>
    </citation>
    <scope>NUCLEOTIDE SEQUENCE [LARGE SCALE GENOMIC DNA]</scope>
    <source>
        <strain evidence="2 3">ULC18</strain>
    </source>
</reference>
<evidence type="ECO:0000313" key="3">
    <source>
        <dbReference type="Proteomes" id="UP000239576"/>
    </source>
</evidence>
<dbReference type="AlphaFoldDB" id="A0A2T1E0K0"/>
<dbReference type="RefSeq" id="WP_106258098.1">
    <property type="nucleotide sequence ID" value="NZ_CAWNSW010000044.1"/>
</dbReference>
<evidence type="ECO:0000256" key="1">
    <source>
        <dbReference type="SAM" id="Coils"/>
    </source>
</evidence>
<name>A0A2T1E0K0_9CYAN</name>
<dbReference type="Proteomes" id="UP000239576">
    <property type="component" value="Unassembled WGS sequence"/>
</dbReference>
<dbReference type="OrthoDB" id="573190at2"/>
<dbReference type="EMBL" id="PVWK01000110">
    <property type="protein sequence ID" value="PSB26260.1"/>
    <property type="molecule type" value="Genomic_DNA"/>
</dbReference>
<gene>
    <name evidence="2" type="ORF">C7B82_20285</name>
</gene>
<sequence length="141" mass="15764">MSTAIDNFTKKLHDNLEAIEDRAKALRISIRSTPKKTQAEIQAKLDEAKTNLDAKKQQFDEYRATLKTQFEAKESEVKANVEEWKASRAVKKLEHRADQAEGYADTATFLAMVTMEEAEEATLSAIAARLDADTAADTTKK</sequence>
<keyword evidence="3" id="KW-1185">Reference proteome</keyword>
<proteinExistence type="predicted"/>